<keyword evidence="10 15" id="KW-1133">Transmembrane helix</keyword>
<keyword evidence="8 15" id="KW-1278">Translocase</keyword>
<dbReference type="PANTHER" id="PTHR11435">
    <property type="entry name" value="NADH UBIQUINONE OXIDOREDUCTASE SUBUNIT ND6"/>
    <property type="match status" value="1"/>
</dbReference>
<comment type="function">
    <text evidence="15">Core subunit of the mitochondrial membrane respiratory chain NADH dehydrogenase (Complex I) which catalyzes electron transfer from NADH through the respiratory chain, using ubiquinone as an electron acceptor. Essential for the catalytic activity and assembly of complex I.</text>
</comment>
<evidence type="ECO:0000256" key="6">
    <source>
        <dbReference type="ARBA" id="ARBA00022660"/>
    </source>
</evidence>
<evidence type="ECO:0000313" key="18">
    <source>
        <dbReference type="EMBL" id="ABR21263.1"/>
    </source>
</evidence>
<evidence type="ECO:0000313" key="17">
    <source>
        <dbReference type="EMBL" id="ABR21250.1"/>
    </source>
</evidence>
<evidence type="ECO:0000256" key="4">
    <source>
        <dbReference type="ARBA" id="ARBA00021095"/>
    </source>
</evidence>
<dbReference type="AlphaFoldDB" id="A9XSE7"/>
<dbReference type="EMBL" id="EF626811">
    <property type="protein sequence ID" value="ABR21289.1"/>
    <property type="molecule type" value="Genomic_DNA"/>
</dbReference>
<evidence type="ECO:0000256" key="15">
    <source>
        <dbReference type="RuleBase" id="RU004430"/>
    </source>
</evidence>
<comment type="similarity">
    <text evidence="2 15">Belongs to the complex I subunit 6 family.</text>
</comment>
<sequence>MSYLVFLMSVCFVLGLVGVASGPAPFYGAGGLVVGALGGCGVLVGMGESFIGLVLFLIYLGGMLVVFAYSVALAAEPYPEGWGDYSVLWYLVGCVVAVVVGVCFVGILWGGFWGVDGVEGVGFFSLRGDFSGVGLLFSSGGLMLFLCGGGLLLALFVVMELVRGWERGSLRVP</sequence>
<comment type="catalytic activity">
    <reaction evidence="14 15">
        <text>a ubiquinone + NADH + 5 H(+)(in) = a ubiquinol + NAD(+) + 4 H(+)(out)</text>
        <dbReference type="Rhea" id="RHEA:29091"/>
        <dbReference type="Rhea" id="RHEA-COMP:9565"/>
        <dbReference type="Rhea" id="RHEA-COMP:9566"/>
        <dbReference type="ChEBI" id="CHEBI:15378"/>
        <dbReference type="ChEBI" id="CHEBI:16389"/>
        <dbReference type="ChEBI" id="CHEBI:17976"/>
        <dbReference type="ChEBI" id="CHEBI:57540"/>
        <dbReference type="ChEBI" id="CHEBI:57945"/>
        <dbReference type="EC" id="7.1.1.2"/>
    </reaction>
</comment>
<keyword evidence="5 15" id="KW-0813">Transport</keyword>
<evidence type="ECO:0000256" key="9">
    <source>
        <dbReference type="ARBA" id="ARBA00022982"/>
    </source>
</evidence>
<dbReference type="EMBL" id="EF626810">
    <property type="protein sequence ID" value="ABR21276.1"/>
    <property type="molecule type" value="Genomic_DNA"/>
</dbReference>
<evidence type="ECO:0000256" key="14">
    <source>
        <dbReference type="ARBA" id="ARBA00049551"/>
    </source>
</evidence>
<keyword evidence="13 15" id="KW-0472">Membrane</keyword>
<evidence type="ECO:0000313" key="19">
    <source>
        <dbReference type="EMBL" id="ABR21276.1"/>
    </source>
</evidence>
<evidence type="ECO:0000313" key="20">
    <source>
        <dbReference type="EMBL" id="ABR21289.1"/>
    </source>
</evidence>
<dbReference type="InterPro" id="IPR050269">
    <property type="entry name" value="ComplexI_Subunit6"/>
</dbReference>
<dbReference type="EMBL" id="EF626814">
    <property type="protein sequence ID" value="ABR21329.1"/>
    <property type="molecule type" value="Genomic_DNA"/>
</dbReference>
<reference evidence="17" key="1">
    <citation type="journal article" date="2007" name="Mol. Biol. Evol.">
        <title>Multiple origins and rapid evolution of duplicated mitochondrial genes in parthenogenetic geckos (Heteronotia binoei; Squamata, Gekkonidae).</title>
        <authorList>
            <person name="Fujita M.K."/>
            <person name="Boore J.L."/>
            <person name="Moritz C."/>
        </authorList>
    </citation>
    <scope>NUCLEOTIDE SEQUENCE</scope>
    <source>
        <strain evidence="17">0A</strain>
        <strain evidence="18">0B</strain>
        <strain evidence="19">0C</strain>
        <strain evidence="20">0D</strain>
        <strain evidence="21">7_2</strain>
    </source>
</reference>
<dbReference type="InterPro" id="IPR042106">
    <property type="entry name" value="Nuo/plastoQ_OxRdtase_6_NuoJ"/>
</dbReference>
<evidence type="ECO:0000256" key="8">
    <source>
        <dbReference type="ARBA" id="ARBA00022967"/>
    </source>
</evidence>
<evidence type="ECO:0000256" key="13">
    <source>
        <dbReference type="ARBA" id="ARBA00023136"/>
    </source>
</evidence>
<keyword evidence="9 15" id="KW-0249">Electron transport</keyword>
<feature type="transmembrane region" description="Helical" evidence="15">
    <location>
        <begin position="51"/>
        <end position="75"/>
    </location>
</feature>
<keyword evidence="12 15" id="KW-0496">Mitochondrion</keyword>
<protein>
    <recommendedName>
        <fullName evidence="4 15">NADH-ubiquinone oxidoreductase chain 6</fullName>
        <ecNumber evidence="3 15">7.1.1.2</ecNumber>
    </recommendedName>
</protein>
<keyword evidence="7 15" id="KW-0812">Transmembrane</keyword>
<dbReference type="GO" id="GO:0031966">
    <property type="term" value="C:mitochondrial membrane"/>
    <property type="evidence" value="ECO:0007669"/>
    <property type="project" value="UniProtKB-SubCell"/>
</dbReference>
<evidence type="ECO:0000256" key="3">
    <source>
        <dbReference type="ARBA" id="ARBA00012944"/>
    </source>
</evidence>
<keyword evidence="6 15" id="KW-0679">Respiratory chain</keyword>
<evidence type="ECO:0000256" key="10">
    <source>
        <dbReference type="ARBA" id="ARBA00022989"/>
    </source>
</evidence>
<keyword evidence="15" id="KW-0830">Ubiquinone</keyword>
<evidence type="ECO:0000256" key="7">
    <source>
        <dbReference type="ARBA" id="ARBA00022692"/>
    </source>
</evidence>
<feature type="transmembrane region" description="Helical" evidence="15">
    <location>
        <begin position="87"/>
        <end position="115"/>
    </location>
</feature>
<keyword evidence="16" id="KW-0732">Signal</keyword>
<feature type="signal peptide" evidence="16">
    <location>
        <begin position="1"/>
        <end position="15"/>
    </location>
</feature>
<evidence type="ECO:0000256" key="5">
    <source>
        <dbReference type="ARBA" id="ARBA00022448"/>
    </source>
</evidence>
<comment type="subcellular location">
    <subcellularLocation>
        <location evidence="1 15">Mitochondrion membrane</location>
        <topology evidence="1 15">Multi-pass membrane protein</topology>
    </subcellularLocation>
</comment>
<dbReference type="PANTHER" id="PTHR11435:SF1">
    <property type="entry name" value="NADH-UBIQUINONE OXIDOREDUCTASE CHAIN 6"/>
    <property type="match status" value="1"/>
</dbReference>
<name>A9XSE7_9SAUR</name>
<dbReference type="EC" id="7.1.1.2" evidence="3 15"/>
<geneLocation type="mitochondrion" evidence="17"/>
<organism evidence="17">
    <name type="scientific">Heteronotia binoei</name>
    <name type="common">prickly gecko</name>
    <dbReference type="NCBI Taxonomy" id="13085"/>
    <lineage>
        <taxon>Eukaryota</taxon>
        <taxon>Metazoa</taxon>
        <taxon>Chordata</taxon>
        <taxon>Craniata</taxon>
        <taxon>Vertebrata</taxon>
        <taxon>Euteleostomi</taxon>
        <taxon>Lepidosauria</taxon>
        <taxon>Squamata</taxon>
        <taxon>Bifurcata</taxon>
        <taxon>Gekkota</taxon>
        <taxon>Gekkonidae</taxon>
        <taxon>Gekkoninae</taxon>
        <taxon>Heteronotia</taxon>
    </lineage>
</organism>
<accession>A9XSE7</accession>
<evidence type="ECO:0000256" key="11">
    <source>
        <dbReference type="ARBA" id="ARBA00023027"/>
    </source>
</evidence>
<dbReference type="GO" id="GO:0008137">
    <property type="term" value="F:NADH dehydrogenase (ubiquinone) activity"/>
    <property type="evidence" value="ECO:0007669"/>
    <property type="project" value="UniProtKB-UniRule"/>
</dbReference>
<keyword evidence="11 15" id="KW-0520">NAD</keyword>
<feature type="transmembrane region" description="Helical" evidence="15">
    <location>
        <begin position="135"/>
        <end position="162"/>
    </location>
</feature>
<proteinExistence type="inferred from homology"/>
<dbReference type="Pfam" id="PF00499">
    <property type="entry name" value="Oxidored_q3"/>
    <property type="match status" value="1"/>
</dbReference>
<evidence type="ECO:0000256" key="16">
    <source>
        <dbReference type="SAM" id="SignalP"/>
    </source>
</evidence>
<gene>
    <name evidence="17" type="primary">NAD6</name>
</gene>
<dbReference type="EMBL" id="EF626808">
    <property type="protein sequence ID" value="ABR21250.1"/>
    <property type="molecule type" value="Genomic_DNA"/>
</dbReference>
<dbReference type="EMBL" id="EF626809">
    <property type="protein sequence ID" value="ABR21263.1"/>
    <property type="molecule type" value="Genomic_DNA"/>
</dbReference>
<evidence type="ECO:0000256" key="2">
    <source>
        <dbReference type="ARBA" id="ARBA00005698"/>
    </source>
</evidence>
<evidence type="ECO:0000256" key="1">
    <source>
        <dbReference type="ARBA" id="ARBA00004225"/>
    </source>
</evidence>
<dbReference type="InterPro" id="IPR001457">
    <property type="entry name" value="NADH_UbQ/plastoQ_OxRdtase_su6"/>
</dbReference>
<evidence type="ECO:0000313" key="21">
    <source>
        <dbReference type="EMBL" id="ABR21329.1"/>
    </source>
</evidence>
<dbReference type="Gene3D" id="1.20.120.1200">
    <property type="entry name" value="NADH-ubiquinone/plastoquinone oxidoreductase chain 6, subunit NuoJ"/>
    <property type="match status" value="1"/>
</dbReference>
<feature type="chain" id="PRO_5011934711" description="NADH-ubiquinone oxidoreductase chain 6" evidence="16">
    <location>
        <begin position="16"/>
        <end position="173"/>
    </location>
</feature>
<evidence type="ECO:0000256" key="12">
    <source>
        <dbReference type="ARBA" id="ARBA00023128"/>
    </source>
</evidence>